<dbReference type="Proteomes" id="UP000735302">
    <property type="component" value="Unassembled WGS sequence"/>
</dbReference>
<evidence type="ECO:0000256" key="1">
    <source>
        <dbReference type="SAM" id="MobiDB-lite"/>
    </source>
</evidence>
<evidence type="ECO:0000313" key="2">
    <source>
        <dbReference type="EMBL" id="GFO28304.1"/>
    </source>
</evidence>
<dbReference type="AlphaFoldDB" id="A0AAV4CC73"/>
<feature type="region of interest" description="Disordered" evidence="1">
    <location>
        <begin position="13"/>
        <end position="101"/>
    </location>
</feature>
<organism evidence="2 3">
    <name type="scientific">Plakobranchus ocellatus</name>
    <dbReference type="NCBI Taxonomy" id="259542"/>
    <lineage>
        <taxon>Eukaryota</taxon>
        <taxon>Metazoa</taxon>
        <taxon>Spiralia</taxon>
        <taxon>Lophotrochozoa</taxon>
        <taxon>Mollusca</taxon>
        <taxon>Gastropoda</taxon>
        <taxon>Heterobranchia</taxon>
        <taxon>Euthyneura</taxon>
        <taxon>Panpulmonata</taxon>
        <taxon>Sacoglossa</taxon>
        <taxon>Placobranchoidea</taxon>
        <taxon>Plakobranchidae</taxon>
        <taxon>Plakobranchus</taxon>
    </lineage>
</organism>
<dbReference type="EMBL" id="BLXT01006012">
    <property type="protein sequence ID" value="GFO28304.1"/>
    <property type="molecule type" value="Genomic_DNA"/>
</dbReference>
<accession>A0AAV4CC73</accession>
<protein>
    <submittedName>
        <fullName evidence="2">Uncharacterized protein</fullName>
    </submittedName>
</protein>
<proteinExistence type="predicted"/>
<gene>
    <name evidence="2" type="ORF">PoB_005480900</name>
</gene>
<keyword evidence="3" id="KW-1185">Reference proteome</keyword>
<evidence type="ECO:0000313" key="3">
    <source>
        <dbReference type="Proteomes" id="UP000735302"/>
    </source>
</evidence>
<sequence length="101" mass="11111">MISFPKIEQIRYGDSNCPSYSIYSGDKNKSSDDKNNNCNINNRNYDRHSDDDDDKYNGPTSGQDAARTLRAATAADGSDGGDNGHDDVVGDEDNDDDHIMM</sequence>
<feature type="compositionally biased region" description="Basic and acidic residues" evidence="1">
    <location>
        <begin position="26"/>
        <end position="35"/>
    </location>
</feature>
<reference evidence="2 3" key="1">
    <citation type="journal article" date="2021" name="Elife">
        <title>Chloroplast acquisition without the gene transfer in kleptoplastic sea slugs, Plakobranchus ocellatus.</title>
        <authorList>
            <person name="Maeda T."/>
            <person name="Takahashi S."/>
            <person name="Yoshida T."/>
            <person name="Shimamura S."/>
            <person name="Takaki Y."/>
            <person name="Nagai Y."/>
            <person name="Toyoda A."/>
            <person name="Suzuki Y."/>
            <person name="Arimoto A."/>
            <person name="Ishii H."/>
            <person name="Satoh N."/>
            <person name="Nishiyama T."/>
            <person name="Hasebe M."/>
            <person name="Maruyama T."/>
            <person name="Minagawa J."/>
            <person name="Obokata J."/>
            <person name="Shigenobu S."/>
        </authorList>
    </citation>
    <scope>NUCLEOTIDE SEQUENCE [LARGE SCALE GENOMIC DNA]</scope>
</reference>
<feature type="compositionally biased region" description="Low complexity" evidence="1">
    <location>
        <begin position="65"/>
        <end position="77"/>
    </location>
</feature>
<feature type="compositionally biased region" description="Acidic residues" evidence="1">
    <location>
        <begin position="89"/>
        <end position="101"/>
    </location>
</feature>
<name>A0AAV4CC73_9GAST</name>
<comment type="caution">
    <text evidence="2">The sequence shown here is derived from an EMBL/GenBank/DDBJ whole genome shotgun (WGS) entry which is preliminary data.</text>
</comment>